<dbReference type="PANTHER" id="PTHR48062">
    <property type="entry name" value="RECEPTOR-LIKE PROTEIN 14"/>
    <property type="match status" value="1"/>
</dbReference>
<dbReference type="SUPFAM" id="SSF52058">
    <property type="entry name" value="L domain-like"/>
    <property type="match status" value="1"/>
</dbReference>
<dbReference type="AlphaFoldDB" id="A0A1U8BC27"/>
<dbReference type="Pfam" id="PF00560">
    <property type="entry name" value="LRR_1"/>
    <property type="match status" value="2"/>
</dbReference>
<evidence type="ECO:0000256" key="3">
    <source>
        <dbReference type="ARBA" id="ARBA00022737"/>
    </source>
</evidence>
<dbReference type="Gene3D" id="3.80.10.10">
    <property type="entry name" value="Ribonuclease Inhibitor"/>
    <property type="match status" value="1"/>
</dbReference>
<organism evidence="4 5">
    <name type="scientific">Nelumbo nucifera</name>
    <name type="common">Sacred lotus</name>
    <dbReference type="NCBI Taxonomy" id="4432"/>
    <lineage>
        <taxon>Eukaryota</taxon>
        <taxon>Viridiplantae</taxon>
        <taxon>Streptophyta</taxon>
        <taxon>Embryophyta</taxon>
        <taxon>Tracheophyta</taxon>
        <taxon>Spermatophyta</taxon>
        <taxon>Magnoliopsida</taxon>
        <taxon>Proteales</taxon>
        <taxon>Nelumbonaceae</taxon>
        <taxon>Nelumbo</taxon>
    </lineage>
</organism>
<evidence type="ECO:0000256" key="1">
    <source>
        <dbReference type="ARBA" id="ARBA00009592"/>
    </source>
</evidence>
<evidence type="ECO:0000256" key="2">
    <source>
        <dbReference type="ARBA" id="ARBA00022614"/>
    </source>
</evidence>
<dbReference type="PANTHER" id="PTHR48062:SF21">
    <property type="entry name" value="RECEPTOR-LIKE PROTEIN 12"/>
    <property type="match status" value="1"/>
</dbReference>
<dbReference type="InterPro" id="IPR051502">
    <property type="entry name" value="RLP_Defense_Trigger"/>
</dbReference>
<evidence type="ECO:0000313" key="5">
    <source>
        <dbReference type="RefSeq" id="XP_010278959.1"/>
    </source>
</evidence>
<comment type="similarity">
    <text evidence="1">Belongs to the RLP family.</text>
</comment>
<keyword evidence="3" id="KW-0677">Repeat</keyword>
<protein>
    <submittedName>
        <fullName evidence="5">Pentatricopeptide repeat-containing protein At1g31920-like</fullName>
    </submittedName>
</protein>
<accession>A0A1U8BC27</accession>
<dbReference type="RefSeq" id="XP_010278959.1">
    <property type="nucleotide sequence ID" value="XM_010280657.2"/>
</dbReference>
<dbReference type="eggNOG" id="KOG0619">
    <property type="taxonomic scope" value="Eukaryota"/>
</dbReference>
<reference evidence="5" key="1">
    <citation type="submission" date="2025-08" db="UniProtKB">
        <authorList>
            <consortium name="RefSeq"/>
        </authorList>
    </citation>
    <scope>IDENTIFICATION</scope>
</reference>
<proteinExistence type="inferred from homology"/>
<name>A0A1U8BC27_NELNU</name>
<dbReference type="Proteomes" id="UP000189703">
    <property type="component" value="Unplaced"/>
</dbReference>
<dbReference type="KEGG" id="nnu:104612985"/>
<sequence>MVCNRSFATSIGDPWKHNRGVCSHASLFENGRMLFNYIAEHDMQPGVEHYSCLDNLLGRTGLCKLGLLQELDLSSVGNFHHSCLKSLRSLWLLDLSNNQLEGSIDTSILTTPTSLEYLFLSNNYLKGSFSFSLANHSKLEVFQSINNKLVVETEYSTWVPAFQLKSLVLSSFTFKNGAIPSFMYHHNMN</sequence>
<dbReference type="InParanoid" id="A0A1U8BC27"/>
<gene>
    <name evidence="5" type="primary">LOC104612985</name>
</gene>
<keyword evidence="2" id="KW-0433">Leucine-rich repeat</keyword>
<dbReference type="OrthoDB" id="4691307at2759"/>
<evidence type="ECO:0000313" key="4">
    <source>
        <dbReference type="Proteomes" id="UP000189703"/>
    </source>
</evidence>
<keyword evidence="4" id="KW-1185">Reference proteome</keyword>
<dbReference type="GeneID" id="104612985"/>
<dbReference type="InterPro" id="IPR032675">
    <property type="entry name" value="LRR_dom_sf"/>
</dbReference>
<dbReference type="InterPro" id="IPR001611">
    <property type="entry name" value="Leu-rich_rpt"/>
</dbReference>